<feature type="compositionally biased region" description="Low complexity" evidence="1">
    <location>
        <begin position="171"/>
        <end position="182"/>
    </location>
</feature>
<name>A0A679IRT8_9ENTE</name>
<dbReference type="EMBL" id="AP022822">
    <property type="protein sequence ID" value="BCA86864.1"/>
    <property type="molecule type" value="Genomic_DNA"/>
</dbReference>
<dbReference type="Proteomes" id="UP000502998">
    <property type="component" value="Chromosome"/>
</dbReference>
<sequence length="272" mass="30442">MKKSGFLFVIIAFITAGSVVTYGTMHYNKEVQAEQLAIQKREITQKKIEIVNKAEQAVELAYKTRDKNHIDAANHAIKRITSENQQVKSALQVKMTKLAALLKQLVEVESAIKDAEDSQKESDIKTAQKLIDKMTDEYLKADKKAAQLKLDDLTTKIKKAADEKAKAEEAAAQQAAQLEAEANNSSETDSSFTNQYEEATNQSEYTQPSYPNYTQPQVPPQNSQEENQSEQEHENDIESEPELVPNESEQEDNENPSGIEDDEKTSSTDNAN</sequence>
<organism evidence="2 3">
    <name type="scientific">Enterococcus saigonensis</name>
    <dbReference type="NCBI Taxonomy" id="1805431"/>
    <lineage>
        <taxon>Bacteria</taxon>
        <taxon>Bacillati</taxon>
        <taxon>Bacillota</taxon>
        <taxon>Bacilli</taxon>
        <taxon>Lactobacillales</taxon>
        <taxon>Enterococcaceae</taxon>
        <taxon>Enterococcus</taxon>
    </lineage>
</organism>
<evidence type="ECO:0000256" key="1">
    <source>
        <dbReference type="SAM" id="MobiDB-lite"/>
    </source>
</evidence>
<evidence type="ECO:0000313" key="2">
    <source>
        <dbReference type="EMBL" id="BCA86864.1"/>
    </source>
</evidence>
<gene>
    <name evidence="2" type="ORF">EsVE80_23870</name>
</gene>
<keyword evidence="3" id="KW-1185">Reference proteome</keyword>
<evidence type="ECO:0000313" key="3">
    <source>
        <dbReference type="Proteomes" id="UP000502998"/>
    </source>
</evidence>
<dbReference type="RefSeq" id="WP_173103920.1">
    <property type="nucleotide sequence ID" value="NZ_AP022822.1"/>
</dbReference>
<accession>A0A679IRT8</accession>
<feature type="compositionally biased region" description="Acidic residues" evidence="1">
    <location>
        <begin position="248"/>
        <end position="263"/>
    </location>
</feature>
<feature type="region of interest" description="Disordered" evidence="1">
    <location>
        <begin position="171"/>
        <end position="272"/>
    </location>
</feature>
<dbReference type="AlphaFoldDB" id="A0A679IRT8"/>
<proteinExistence type="predicted"/>
<feature type="compositionally biased region" description="Polar residues" evidence="1">
    <location>
        <begin position="183"/>
        <end position="216"/>
    </location>
</feature>
<protein>
    <submittedName>
        <fullName evidence="2">Uncharacterized protein</fullName>
    </submittedName>
</protein>
<dbReference type="KEGG" id="esg:EsVE80_23870"/>
<reference evidence="2 3" key="1">
    <citation type="submission" date="2020-02" db="EMBL/GenBank/DDBJ databases">
        <title>Characterization of vanA genotype vancomycin-resistant Enterococcus saigonensis VE80.</title>
        <authorList>
            <person name="Harada T."/>
            <person name="Motooka D."/>
            <person name="Nakamura S."/>
            <person name="Yamamoto Y."/>
            <person name="Kawahara R."/>
            <person name="Kawatsu K."/>
        </authorList>
    </citation>
    <scope>NUCLEOTIDE SEQUENCE [LARGE SCALE GENOMIC DNA]</scope>
    <source>
        <strain evidence="2 3">VE80</strain>
    </source>
</reference>